<comment type="function">
    <text evidence="5">Methylates the class 1 translation termination release factors RF1/PrfA and RF2/PrfB on the glutamine residue of the universally conserved GGQ motif.</text>
</comment>
<dbReference type="HAMAP" id="MF_02126">
    <property type="entry name" value="RF_methyltr_PrmC"/>
    <property type="match status" value="1"/>
</dbReference>
<feature type="binding site" evidence="5">
    <location>
        <position position="169"/>
    </location>
    <ligand>
        <name>S-adenosyl-L-methionine</name>
        <dbReference type="ChEBI" id="CHEBI:59789"/>
    </ligand>
</feature>
<keyword evidence="2 5" id="KW-0808">Transferase</keyword>
<evidence type="ECO:0000256" key="4">
    <source>
        <dbReference type="ARBA" id="ARBA00048391"/>
    </source>
</evidence>
<dbReference type="EC" id="2.1.1.297" evidence="5"/>
<comment type="catalytic activity">
    <reaction evidence="4 5">
        <text>L-glutaminyl-[peptide chain release factor] + S-adenosyl-L-methionine = N(5)-methyl-L-glutaminyl-[peptide chain release factor] + S-adenosyl-L-homocysteine + H(+)</text>
        <dbReference type="Rhea" id="RHEA:42896"/>
        <dbReference type="Rhea" id="RHEA-COMP:10271"/>
        <dbReference type="Rhea" id="RHEA-COMP:10272"/>
        <dbReference type="ChEBI" id="CHEBI:15378"/>
        <dbReference type="ChEBI" id="CHEBI:30011"/>
        <dbReference type="ChEBI" id="CHEBI:57856"/>
        <dbReference type="ChEBI" id="CHEBI:59789"/>
        <dbReference type="ChEBI" id="CHEBI:61891"/>
        <dbReference type="EC" id="2.1.1.297"/>
    </reaction>
</comment>
<dbReference type="PROSITE" id="PS00092">
    <property type="entry name" value="N6_MTASE"/>
    <property type="match status" value="1"/>
</dbReference>
<feature type="binding site" evidence="5">
    <location>
        <begin position="185"/>
        <end position="188"/>
    </location>
    <ligand>
        <name>substrate</name>
    </ligand>
</feature>
<dbReference type="InterPro" id="IPR007848">
    <property type="entry name" value="Small_mtfrase_dom"/>
</dbReference>
<evidence type="ECO:0000256" key="5">
    <source>
        <dbReference type="HAMAP-Rule" id="MF_02126"/>
    </source>
</evidence>
<proteinExistence type="inferred from homology"/>
<dbReference type="RefSeq" id="WP_282213030.1">
    <property type="nucleotide sequence ID" value="NZ_CP118247.1"/>
</dbReference>
<dbReference type="PANTHER" id="PTHR18895:SF74">
    <property type="entry name" value="MTRF1L RELEASE FACTOR GLUTAMINE METHYLTRANSFERASE"/>
    <property type="match status" value="1"/>
</dbReference>
<organism evidence="8 9">
    <name type="scientific">Devosia rhodophyticola</name>
    <dbReference type="NCBI Taxonomy" id="3026423"/>
    <lineage>
        <taxon>Bacteria</taxon>
        <taxon>Pseudomonadati</taxon>
        <taxon>Pseudomonadota</taxon>
        <taxon>Alphaproteobacteria</taxon>
        <taxon>Hyphomicrobiales</taxon>
        <taxon>Devosiaceae</taxon>
        <taxon>Devosia</taxon>
    </lineage>
</organism>
<evidence type="ECO:0000259" key="7">
    <source>
        <dbReference type="Pfam" id="PF17827"/>
    </source>
</evidence>
<reference evidence="8 9" key="1">
    <citation type="submission" date="2023-02" db="EMBL/GenBank/DDBJ databases">
        <title>Devosia chondri sp. nov., isolated from the phycosphere of marine algae.</title>
        <authorList>
            <person name="Kim J.M."/>
            <person name="Lee J.K."/>
            <person name="Choi B.J."/>
            <person name="Bayburt H."/>
            <person name="Jeon C.O."/>
        </authorList>
    </citation>
    <scope>NUCLEOTIDE SEQUENCE [LARGE SCALE GENOMIC DNA]</scope>
    <source>
        <strain evidence="8 9">G2-5</strain>
    </source>
</reference>
<comment type="similarity">
    <text evidence="5">Belongs to the protein N5-glutamine methyltransferase family. PrmC subfamily.</text>
</comment>
<feature type="binding site" evidence="5">
    <location>
        <position position="185"/>
    </location>
    <ligand>
        <name>S-adenosyl-L-methionine</name>
        <dbReference type="ChEBI" id="CHEBI:59789"/>
    </ligand>
</feature>
<dbReference type="InterPro" id="IPR004556">
    <property type="entry name" value="HemK-like"/>
</dbReference>
<evidence type="ECO:0000313" key="9">
    <source>
        <dbReference type="Proteomes" id="UP001222118"/>
    </source>
</evidence>
<feature type="domain" description="Release factor glutamine methyltransferase N-terminal" evidence="7">
    <location>
        <begin position="4"/>
        <end position="73"/>
    </location>
</feature>
<dbReference type="NCBIfam" id="TIGR03534">
    <property type="entry name" value="RF_mod_PrmC"/>
    <property type="match status" value="1"/>
</dbReference>
<evidence type="ECO:0000256" key="3">
    <source>
        <dbReference type="ARBA" id="ARBA00022691"/>
    </source>
</evidence>
<dbReference type="Gene3D" id="1.10.8.10">
    <property type="entry name" value="DNA helicase RuvA subunit, C-terminal domain"/>
    <property type="match status" value="1"/>
</dbReference>
<gene>
    <name evidence="5 8" type="primary">prmC</name>
    <name evidence="8" type="ORF">PSQ90_10305</name>
</gene>
<evidence type="ECO:0000313" key="8">
    <source>
        <dbReference type="EMBL" id="WDR07517.1"/>
    </source>
</evidence>
<name>A0ABY7Z207_9HYPH</name>
<feature type="binding site" evidence="5">
    <location>
        <begin position="117"/>
        <end position="121"/>
    </location>
    <ligand>
        <name>S-adenosyl-L-methionine</name>
        <dbReference type="ChEBI" id="CHEBI:59789"/>
    </ligand>
</feature>
<evidence type="ECO:0000259" key="6">
    <source>
        <dbReference type="Pfam" id="PF05175"/>
    </source>
</evidence>
<dbReference type="GO" id="GO:0032259">
    <property type="term" value="P:methylation"/>
    <property type="evidence" value="ECO:0007669"/>
    <property type="project" value="UniProtKB-KW"/>
</dbReference>
<sequence length="280" mass="29718">MGALWRHWRDQLADNGVAGPDMDAKLLTGAALDLDELGLAVHEANVVAPEQKRQVEALMQRRLAGEPVARILGRKGFYGLDFALGPATLVPRPETELLVDIALEAIGKKSVEILDLGTGTGCIPIAILANAPQARAIAVDLSADALLVAGQNATTHGVAGRLELLAGSWFEPLEPGRRFDLIVSNPPYIASKVIAALARDVREHDPMLALDGGPDGLVPYRVIVEEARQRLRPGGQLAVEIGYDQGAAVMALFAEAGLLSINRFCDLSGLDRVIVGHNNG</sequence>
<dbReference type="PANTHER" id="PTHR18895">
    <property type="entry name" value="HEMK METHYLTRANSFERASE"/>
    <property type="match status" value="1"/>
</dbReference>
<evidence type="ECO:0000256" key="2">
    <source>
        <dbReference type="ARBA" id="ARBA00022679"/>
    </source>
</evidence>
<dbReference type="InterPro" id="IPR029063">
    <property type="entry name" value="SAM-dependent_MTases_sf"/>
</dbReference>
<dbReference type="InterPro" id="IPR002052">
    <property type="entry name" value="DNA_methylase_N6_adenine_CS"/>
</dbReference>
<keyword evidence="1 5" id="KW-0489">Methyltransferase</keyword>
<dbReference type="Pfam" id="PF05175">
    <property type="entry name" value="MTS"/>
    <property type="match status" value="1"/>
</dbReference>
<dbReference type="InterPro" id="IPR040758">
    <property type="entry name" value="PrmC_N"/>
</dbReference>
<dbReference type="CDD" id="cd02440">
    <property type="entry name" value="AdoMet_MTases"/>
    <property type="match status" value="1"/>
</dbReference>
<accession>A0ABY7Z207</accession>
<dbReference type="Gene3D" id="3.40.50.150">
    <property type="entry name" value="Vaccinia Virus protein VP39"/>
    <property type="match status" value="1"/>
</dbReference>
<dbReference type="EMBL" id="CP118247">
    <property type="protein sequence ID" value="WDR07517.1"/>
    <property type="molecule type" value="Genomic_DNA"/>
</dbReference>
<dbReference type="Proteomes" id="UP001222118">
    <property type="component" value="Chromosome"/>
</dbReference>
<dbReference type="InterPro" id="IPR050320">
    <property type="entry name" value="N5-glutamine_MTase"/>
</dbReference>
<dbReference type="InterPro" id="IPR019874">
    <property type="entry name" value="RF_methyltr_PrmC"/>
</dbReference>
<feature type="binding site" evidence="5">
    <location>
        <position position="140"/>
    </location>
    <ligand>
        <name>S-adenosyl-L-methionine</name>
        <dbReference type="ChEBI" id="CHEBI:59789"/>
    </ligand>
</feature>
<keyword evidence="9" id="KW-1185">Reference proteome</keyword>
<dbReference type="SUPFAM" id="SSF53335">
    <property type="entry name" value="S-adenosyl-L-methionine-dependent methyltransferases"/>
    <property type="match status" value="1"/>
</dbReference>
<dbReference type="Pfam" id="PF17827">
    <property type="entry name" value="PrmC_N"/>
    <property type="match status" value="1"/>
</dbReference>
<keyword evidence="3 5" id="KW-0949">S-adenosyl-L-methionine</keyword>
<dbReference type="NCBIfam" id="TIGR00536">
    <property type="entry name" value="hemK_fam"/>
    <property type="match status" value="1"/>
</dbReference>
<feature type="domain" description="Methyltransferase small" evidence="6">
    <location>
        <begin position="104"/>
        <end position="193"/>
    </location>
</feature>
<evidence type="ECO:0000256" key="1">
    <source>
        <dbReference type="ARBA" id="ARBA00022603"/>
    </source>
</evidence>
<dbReference type="GO" id="GO:0102559">
    <property type="term" value="F:peptide chain release factor N(5)-glutamine methyltransferase activity"/>
    <property type="evidence" value="ECO:0007669"/>
    <property type="project" value="UniProtKB-EC"/>
</dbReference>
<protein>
    <recommendedName>
        <fullName evidence="5">Release factor glutamine methyltransferase</fullName>
        <shortName evidence="5">RF MTase</shortName>
        <ecNumber evidence="5">2.1.1.297</ecNumber>
    </recommendedName>
    <alternativeName>
        <fullName evidence="5">N5-glutamine methyltransferase PrmC</fullName>
    </alternativeName>
    <alternativeName>
        <fullName evidence="5">Protein-(glutamine-N5) MTase PrmC</fullName>
    </alternativeName>
    <alternativeName>
        <fullName evidence="5">Protein-glutamine N-methyltransferase PrmC</fullName>
    </alternativeName>
</protein>